<sequence length="158" mass="17422">MTRPHGIENKYNLGLQLLSRKFCSSEEPSADTQASCMPTTGLDTVAGYIAFFLIFPIFHHQKGGQLRLTRIHRLLGGQELLASSLEERQLEAGRGRDRSLLAPLPEAPTTTPHPFVHFSSGRRKWPRLGPSEGCAVVRSARAPPGDSLRAGRHPKPHL</sequence>
<organism evidence="2 3">
    <name type="scientific">Rangifer tarandus platyrhynchus</name>
    <name type="common">Svalbard reindeer</name>
    <dbReference type="NCBI Taxonomy" id="3082113"/>
    <lineage>
        <taxon>Eukaryota</taxon>
        <taxon>Metazoa</taxon>
        <taxon>Chordata</taxon>
        <taxon>Craniata</taxon>
        <taxon>Vertebrata</taxon>
        <taxon>Euteleostomi</taxon>
        <taxon>Mammalia</taxon>
        <taxon>Eutheria</taxon>
        <taxon>Laurasiatheria</taxon>
        <taxon>Artiodactyla</taxon>
        <taxon>Ruminantia</taxon>
        <taxon>Pecora</taxon>
        <taxon>Cervidae</taxon>
        <taxon>Odocoileinae</taxon>
        <taxon>Rangifer</taxon>
    </lineage>
</organism>
<proteinExistence type="predicted"/>
<reference evidence="2" key="1">
    <citation type="submission" date="2023-04" db="EMBL/GenBank/DDBJ databases">
        <authorList>
            <consortium name="ELIXIR-Norway"/>
        </authorList>
    </citation>
    <scope>NUCLEOTIDE SEQUENCE [LARGE SCALE GENOMIC DNA]</scope>
</reference>
<gene>
    <name evidence="2" type="ORF">MRATA1EN1_LOCUS27086</name>
</gene>
<dbReference type="Proteomes" id="UP001176941">
    <property type="component" value="Chromosome 7"/>
</dbReference>
<feature type="region of interest" description="Disordered" evidence="1">
    <location>
        <begin position="92"/>
        <end position="122"/>
    </location>
</feature>
<protein>
    <submittedName>
        <fullName evidence="2">Uncharacterized protein</fullName>
    </submittedName>
</protein>
<name>A0ABN9A2E9_RANTA</name>
<dbReference type="EMBL" id="OX459943">
    <property type="protein sequence ID" value="CAI9178124.1"/>
    <property type="molecule type" value="Genomic_DNA"/>
</dbReference>
<evidence type="ECO:0000313" key="2">
    <source>
        <dbReference type="EMBL" id="CAI9178124.1"/>
    </source>
</evidence>
<feature type="compositionally biased region" description="Low complexity" evidence="1">
    <location>
        <begin position="100"/>
        <end position="114"/>
    </location>
</feature>
<keyword evidence="3" id="KW-1185">Reference proteome</keyword>
<evidence type="ECO:0000313" key="3">
    <source>
        <dbReference type="Proteomes" id="UP001176941"/>
    </source>
</evidence>
<accession>A0ABN9A2E9</accession>
<evidence type="ECO:0000256" key="1">
    <source>
        <dbReference type="SAM" id="MobiDB-lite"/>
    </source>
</evidence>
<feature type="region of interest" description="Disordered" evidence="1">
    <location>
        <begin position="137"/>
        <end position="158"/>
    </location>
</feature>